<feature type="active site" evidence="4">
    <location>
        <position position="137"/>
    </location>
</feature>
<name>A0A9W6G3Z1_9BACT</name>
<dbReference type="SUPFAM" id="SSF52738">
    <property type="entry name" value="Methylesterase CheB, C-terminal domain"/>
    <property type="match status" value="1"/>
</dbReference>
<dbReference type="GO" id="GO:0005737">
    <property type="term" value="C:cytoplasm"/>
    <property type="evidence" value="ECO:0007669"/>
    <property type="project" value="InterPro"/>
</dbReference>
<dbReference type="InterPro" id="IPR000673">
    <property type="entry name" value="Sig_transdc_resp-reg_Me-estase"/>
</dbReference>
<keyword evidence="7" id="KW-1185">Reference proteome</keyword>
<dbReference type="GO" id="GO:0006935">
    <property type="term" value="P:chemotaxis"/>
    <property type="evidence" value="ECO:0007669"/>
    <property type="project" value="UniProtKB-UniRule"/>
</dbReference>
<dbReference type="GO" id="GO:0000156">
    <property type="term" value="F:phosphorelay response regulator activity"/>
    <property type="evidence" value="ECO:0007669"/>
    <property type="project" value="InterPro"/>
</dbReference>
<feature type="domain" description="CheB-type methylesterase" evidence="5">
    <location>
        <begin position="5"/>
        <end position="189"/>
    </location>
</feature>
<evidence type="ECO:0000256" key="4">
    <source>
        <dbReference type="PROSITE-ProRule" id="PRU00050"/>
    </source>
</evidence>
<evidence type="ECO:0000256" key="3">
    <source>
        <dbReference type="ARBA" id="ARBA00048267"/>
    </source>
</evidence>
<proteinExistence type="predicted"/>
<organism evidence="6 7">
    <name type="scientific">Geobacter hydrogenophilus</name>
    <dbReference type="NCBI Taxonomy" id="40983"/>
    <lineage>
        <taxon>Bacteria</taxon>
        <taxon>Pseudomonadati</taxon>
        <taxon>Thermodesulfobacteriota</taxon>
        <taxon>Desulfuromonadia</taxon>
        <taxon>Geobacterales</taxon>
        <taxon>Geobacteraceae</taxon>
        <taxon>Geobacter</taxon>
    </lineage>
</organism>
<keyword evidence="1 4" id="KW-0378">Hydrolase</keyword>
<dbReference type="RefSeq" id="WP_214184803.1">
    <property type="nucleotide sequence ID" value="NZ_BSDS01000002.1"/>
</dbReference>
<evidence type="ECO:0000256" key="1">
    <source>
        <dbReference type="ARBA" id="ARBA00022801"/>
    </source>
</evidence>
<evidence type="ECO:0000313" key="6">
    <source>
        <dbReference type="EMBL" id="GLI39982.1"/>
    </source>
</evidence>
<evidence type="ECO:0000256" key="2">
    <source>
        <dbReference type="ARBA" id="ARBA00039140"/>
    </source>
</evidence>
<dbReference type="Proteomes" id="UP001144352">
    <property type="component" value="Unassembled WGS sequence"/>
</dbReference>
<keyword evidence="4" id="KW-0145">Chemotaxis</keyword>
<dbReference type="Pfam" id="PF01339">
    <property type="entry name" value="CheB_methylest"/>
    <property type="match status" value="1"/>
</dbReference>
<sequence length="195" mass="20116">MTGNSQSKFRAVVVGVSSGGVEALKQVIGSLPGDFPLPVMVVAHISPEADNGLALLLDDLCAIRVKEADELEKAAAGTVFLAPPNYHLQVEKDATLSLSVDPPVRFARPSVDVLFEAAADAFGPALIGVVMTGAGCDGSEGLRRIKEAGGIAVVQDPAGAVADAMPRSAIEAVVPDYIVPLERIAPLLVRLATEP</sequence>
<accession>A0A9W6G3Z1</accession>
<evidence type="ECO:0000259" key="5">
    <source>
        <dbReference type="PROSITE" id="PS50122"/>
    </source>
</evidence>
<protein>
    <recommendedName>
        <fullName evidence="2">protein-glutamate methylesterase</fullName>
        <ecNumber evidence="2">3.1.1.61</ecNumber>
    </recommendedName>
</protein>
<comment type="caution">
    <text evidence="6">The sequence shown here is derived from an EMBL/GenBank/DDBJ whole genome shotgun (WGS) entry which is preliminary data.</text>
</comment>
<evidence type="ECO:0000313" key="7">
    <source>
        <dbReference type="Proteomes" id="UP001144352"/>
    </source>
</evidence>
<dbReference type="AlphaFoldDB" id="A0A9W6G3Z1"/>
<dbReference type="CDD" id="cd16433">
    <property type="entry name" value="CheB"/>
    <property type="match status" value="1"/>
</dbReference>
<dbReference type="PROSITE" id="PS50122">
    <property type="entry name" value="CHEB"/>
    <property type="match status" value="1"/>
</dbReference>
<gene>
    <name evidence="6" type="primary">cheB2</name>
    <name evidence="6" type="ORF">GHYDROH2_34830</name>
</gene>
<feature type="active site" evidence="4">
    <location>
        <position position="44"/>
    </location>
</feature>
<dbReference type="InterPro" id="IPR035909">
    <property type="entry name" value="CheB_C"/>
</dbReference>
<dbReference type="EC" id="3.1.1.61" evidence="2"/>
<feature type="active site" evidence="4">
    <location>
        <position position="17"/>
    </location>
</feature>
<dbReference type="Gene3D" id="3.40.50.180">
    <property type="entry name" value="Methylesterase CheB, C-terminal domain"/>
    <property type="match status" value="1"/>
</dbReference>
<comment type="catalytic activity">
    <reaction evidence="3">
        <text>[protein]-L-glutamate 5-O-methyl ester + H2O = L-glutamyl-[protein] + methanol + H(+)</text>
        <dbReference type="Rhea" id="RHEA:23236"/>
        <dbReference type="Rhea" id="RHEA-COMP:10208"/>
        <dbReference type="Rhea" id="RHEA-COMP:10311"/>
        <dbReference type="ChEBI" id="CHEBI:15377"/>
        <dbReference type="ChEBI" id="CHEBI:15378"/>
        <dbReference type="ChEBI" id="CHEBI:17790"/>
        <dbReference type="ChEBI" id="CHEBI:29973"/>
        <dbReference type="ChEBI" id="CHEBI:82795"/>
        <dbReference type="EC" id="3.1.1.61"/>
    </reaction>
</comment>
<dbReference type="PANTHER" id="PTHR42872:SF3">
    <property type="entry name" value="PROTEIN-GLUTAMATE METHYLESTERASE_PROTEIN-GLUTAMINE GLUTAMINASE 1"/>
    <property type="match status" value="1"/>
</dbReference>
<dbReference type="EMBL" id="BSDS01000002">
    <property type="protein sequence ID" value="GLI39982.1"/>
    <property type="molecule type" value="Genomic_DNA"/>
</dbReference>
<dbReference type="PANTHER" id="PTHR42872">
    <property type="entry name" value="PROTEIN-GLUTAMATE METHYLESTERASE/PROTEIN-GLUTAMINE GLUTAMINASE"/>
    <property type="match status" value="1"/>
</dbReference>
<dbReference type="GO" id="GO:0008984">
    <property type="term" value="F:protein-glutamate methylesterase activity"/>
    <property type="evidence" value="ECO:0007669"/>
    <property type="project" value="UniProtKB-EC"/>
</dbReference>
<reference evidence="6" key="1">
    <citation type="submission" date="2022-12" db="EMBL/GenBank/DDBJ databases">
        <title>Reference genome sequencing for broad-spectrum identification of bacterial and archaeal isolates by mass spectrometry.</title>
        <authorList>
            <person name="Sekiguchi Y."/>
            <person name="Tourlousse D.M."/>
        </authorList>
    </citation>
    <scope>NUCLEOTIDE SEQUENCE</scope>
    <source>
        <strain evidence="6">H2</strain>
    </source>
</reference>